<dbReference type="EMBL" id="JACXVP010000010">
    <property type="protein sequence ID" value="KAG5579680.1"/>
    <property type="molecule type" value="Genomic_DNA"/>
</dbReference>
<dbReference type="Pfam" id="PF24496">
    <property type="entry name" value="DUF7588"/>
    <property type="match status" value="1"/>
</dbReference>
<dbReference type="Proteomes" id="UP000824120">
    <property type="component" value="Chromosome 10"/>
</dbReference>
<comment type="caution">
    <text evidence="2">The sequence shown here is derived from an EMBL/GenBank/DDBJ whole genome shotgun (WGS) entry which is preliminary data.</text>
</comment>
<dbReference type="InterPro" id="IPR056010">
    <property type="entry name" value="DUF7588"/>
</dbReference>
<dbReference type="AlphaFoldDB" id="A0A9J5WXH3"/>
<reference evidence="2 3" key="1">
    <citation type="submission" date="2020-09" db="EMBL/GenBank/DDBJ databases">
        <title>De no assembly of potato wild relative species, Solanum commersonii.</title>
        <authorList>
            <person name="Cho K."/>
        </authorList>
    </citation>
    <scope>NUCLEOTIDE SEQUENCE [LARGE SCALE GENOMIC DNA]</scope>
    <source>
        <strain evidence="2">LZ3.2</strain>
        <tissue evidence="2">Leaf</tissue>
    </source>
</reference>
<feature type="domain" description="DUF7588" evidence="1">
    <location>
        <begin position="13"/>
        <end position="50"/>
    </location>
</feature>
<sequence length="68" mass="8522">MVSKWYENDPAKARIAKDFERKKWKLFRKWFFKNFTKEEQYDFQEEFYKDPRLQNDTASVIAQDVNYN</sequence>
<protein>
    <recommendedName>
        <fullName evidence="1">DUF7588 domain-containing protein</fullName>
    </recommendedName>
</protein>
<evidence type="ECO:0000259" key="1">
    <source>
        <dbReference type="Pfam" id="PF24496"/>
    </source>
</evidence>
<keyword evidence="3" id="KW-1185">Reference proteome</keyword>
<organism evidence="2 3">
    <name type="scientific">Solanum commersonii</name>
    <name type="common">Commerson's wild potato</name>
    <name type="synonym">Commerson's nightshade</name>
    <dbReference type="NCBI Taxonomy" id="4109"/>
    <lineage>
        <taxon>Eukaryota</taxon>
        <taxon>Viridiplantae</taxon>
        <taxon>Streptophyta</taxon>
        <taxon>Embryophyta</taxon>
        <taxon>Tracheophyta</taxon>
        <taxon>Spermatophyta</taxon>
        <taxon>Magnoliopsida</taxon>
        <taxon>eudicotyledons</taxon>
        <taxon>Gunneridae</taxon>
        <taxon>Pentapetalae</taxon>
        <taxon>asterids</taxon>
        <taxon>lamiids</taxon>
        <taxon>Solanales</taxon>
        <taxon>Solanaceae</taxon>
        <taxon>Solanoideae</taxon>
        <taxon>Solaneae</taxon>
        <taxon>Solanum</taxon>
    </lineage>
</organism>
<gene>
    <name evidence="2" type="ORF">H5410_050307</name>
</gene>
<evidence type="ECO:0000313" key="2">
    <source>
        <dbReference type="EMBL" id="KAG5579680.1"/>
    </source>
</evidence>
<accession>A0A9J5WXH3</accession>
<name>A0A9J5WXH3_SOLCO</name>
<proteinExistence type="predicted"/>
<evidence type="ECO:0000313" key="3">
    <source>
        <dbReference type="Proteomes" id="UP000824120"/>
    </source>
</evidence>